<keyword evidence="9" id="KW-0411">Iron-sulfur</keyword>
<comment type="caution">
    <text evidence="12">The sequence shown here is derived from an EMBL/GenBank/DDBJ whole genome shotgun (WGS) entry which is preliminary data.</text>
</comment>
<dbReference type="InterPro" id="IPR050123">
    <property type="entry name" value="Prok_molybdopt-oxidoreductase"/>
</dbReference>
<feature type="domain" description="4Fe-4S Mo/W bis-MGD-type" evidence="11">
    <location>
        <begin position="15"/>
        <end position="71"/>
    </location>
</feature>
<dbReference type="GO" id="GO:0043546">
    <property type="term" value="F:molybdopterin cofactor binding"/>
    <property type="evidence" value="ECO:0007669"/>
    <property type="project" value="InterPro"/>
</dbReference>
<dbReference type="CDD" id="cd02791">
    <property type="entry name" value="MopB_CT_Nitrate-R-NapA-like"/>
    <property type="match status" value="1"/>
</dbReference>
<evidence type="ECO:0000313" key="13">
    <source>
        <dbReference type="Proteomes" id="UP000290849"/>
    </source>
</evidence>
<dbReference type="GO" id="GO:0042128">
    <property type="term" value="P:nitrate assimilation"/>
    <property type="evidence" value="ECO:0007669"/>
    <property type="project" value="UniProtKB-KW"/>
</dbReference>
<dbReference type="CDD" id="cd02754">
    <property type="entry name" value="MopB_Nitrate-R-NapA-like"/>
    <property type="match status" value="1"/>
</dbReference>
<evidence type="ECO:0000256" key="1">
    <source>
        <dbReference type="ARBA" id="ARBA00001942"/>
    </source>
</evidence>
<dbReference type="GO" id="GO:0046872">
    <property type="term" value="F:metal ion binding"/>
    <property type="evidence" value="ECO:0007669"/>
    <property type="project" value="UniProtKB-KW"/>
</dbReference>
<accession>A0A4Q1HHV1</accession>
<evidence type="ECO:0000256" key="10">
    <source>
        <dbReference type="ARBA" id="ARBA00023063"/>
    </source>
</evidence>
<evidence type="ECO:0000256" key="5">
    <source>
        <dbReference type="ARBA" id="ARBA00022505"/>
    </source>
</evidence>
<protein>
    <submittedName>
        <fullName evidence="12">Nitrate reductase</fullName>
    </submittedName>
</protein>
<dbReference type="OrthoDB" id="7376058at2"/>
<comment type="cofactor">
    <cofactor evidence="1">
        <name>Mo-bis(molybdopterin guanine dinucleotide)</name>
        <dbReference type="ChEBI" id="CHEBI:60539"/>
    </cofactor>
</comment>
<dbReference type="AlphaFoldDB" id="A0A4Q1HHV1"/>
<dbReference type="Pfam" id="PF04879">
    <property type="entry name" value="Molybdop_Fe4S4"/>
    <property type="match status" value="1"/>
</dbReference>
<name>A0A4Q1HHV1_9BURK</name>
<reference evidence="12 13" key="1">
    <citation type="journal article" date="2017" name="Int. J. Syst. Evol. Microbiol.">
        <title>Achromobacter aloeverae sp. nov., isolated from the root of Aloe vera (L.) Burm.f.</title>
        <authorList>
            <person name="Kuncharoen N."/>
            <person name="Muramatsu Y."/>
            <person name="Shibata C."/>
            <person name="Kamakura Y."/>
            <person name="Nakagawa Y."/>
            <person name="Tanasupawat S."/>
        </authorList>
    </citation>
    <scope>NUCLEOTIDE SEQUENCE [LARGE SCALE GENOMIC DNA]</scope>
    <source>
        <strain evidence="12 13">AVA-1</strain>
    </source>
</reference>
<dbReference type="Pfam" id="PF04324">
    <property type="entry name" value="Fer2_BFD"/>
    <property type="match status" value="1"/>
</dbReference>
<dbReference type="InterPro" id="IPR009010">
    <property type="entry name" value="Asp_de-COase-like_dom_sf"/>
</dbReference>
<dbReference type="GO" id="GO:0016491">
    <property type="term" value="F:oxidoreductase activity"/>
    <property type="evidence" value="ECO:0007669"/>
    <property type="project" value="UniProtKB-KW"/>
</dbReference>
<keyword evidence="6" id="KW-0479">Metal-binding</keyword>
<evidence type="ECO:0000256" key="3">
    <source>
        <dbReference type="ARBA" id="ARBA00008747"/>
    </source>
</evidence>
<dbReference type="SUPFAM" id="SSF53706">
    <property type="entry name" value="Formate dehydrogenase/DMSO reductase, domains 1-3"/>
    <property type="match status" value="1"/>
</dbReference>
<keyword evidence="13" id="KW-1185">Reference proteome</keyword>
<gene>
    <name evidence="12" type="ORF">C7R54_21325</name>
</gene>
<evidence type="ECO:0000256" key="2">
    <source>
        <dbReference type="ARBA" id="ARBA00001966"/>
    </source>
</evidence>
<dbReference type="InterPro" id="IPR006657">
    <property type="entry name" value="MoPterin_dinucl-bd_dom"/>
</dbReference>
<dbReference type="SUPFAM" id="SSF50692">
    <property type="entry name" value="ADC-like"/>
    <property type="match status" value="1"/>
</dbReference>
<dbReference type="InterPro" id="IPR041957">
    <property type="entry name" value="CT_Nitrate-R-NapA-like"/>
</dbReference>
<evidence type="ECO:0000256" key="7">
    <source>
        <dbReference type="ARBA" id="ARBA00023002"/>
    </source>
</evidence>
<dbReference type="GO" id="GO:1990204">
    <property type="term" value="C:oxidoreductase complex"/>
    <property type="evidence" value="ECO:0007669"/>
    <property type="project" value="UniProtKB-ARBA"/>
</dbReference>
<dbReference type="InterPro" id="IPR006656">
    <property type="entry name" value="Mopterin_OxRdtase"/>
</dbReference>
<comment type="similarity">
    <text evidence="3">Belongs to the prokaryotic molybdopterin-containing oxidoreductase family. NasA/NapA/NarB subfamily.</text>
</comment>
<proteinExistence type="inferred from homology"/>
<evidence type="ECO:0000256" key="9">
    <source>
        <dbReference type="ARBA" id="ARBA00023014"/>
    </source>
</evidence>
<sequence>MNMDSPLFRHPAPPAATTASICCYCGTGCGVRVHTEGGRVTGVSGDASHPSSLGKLCSKGRALADTVRDDGARVLRAQWRDSRAAPRRDIALDAALDLAADRLADIIGRHGPDAVAFYLSGQLLTEDYAVFNKLARGLVGTNNIDTNSRLCMSSAVAGYKLTLGADAPPACYDDIGLADTVLIAGSNAAHAHPILFRRLEAAKQARPDMRIILVDPRRTDTAELADLHLPILPGSDVALFHAMLHVMQDEGLLDHAHIARHTTGFAALRERIAACPPALAQDICGVPAADIATAARWFGRAGAALSLYTMGLNQSSSGTAKNAALIHLHLATGQIGKPGAGPFSLTGQPNAMGGREAGGMATLLPGHRDPADAGHRAEVAALWGVEQLPVRPGLPALEMFEALHDGRIKAIWIAATNPAQSLPDQARVRAALARAELVIVQEAYTGGETLDYADLVLPAATWPEKEGTVTNSERRISRVRAAIVAPGDARSDWRLAAGVAQRLAARIAPARAALFAYPDEAAVFAEHAASTAGRDLDYSALTYRILDELGPQQWPYRPGQPPSRRLYADGIYATADGRARFVAVDHAPVAEPVTADYPLRLTTGRLRDHWHSLARTALSPSLVRHVEAPWLSLHPDDMRELGVAEDALAVLRSRRGEVVLPARADASLRRGQAWLPMHWGSAFMAGDGINALTNPARDPVSRQPELKHCAIAVTPAALPWRAAGWVRGDAATLRRALASWLRRFPYAVLLPSAIAGGGLCVAIGAARAPAATELAALYDALGLGAGATGAVAVYDDPARGKLRRAALDQGRPRAFFLAGDLLAHDTLAAWADGGAAPASLARLLMGQDAGTPRARTICVCVGVTDRAIAAGIADGLDLDGLKQTLGCATGCGSCAPEISRMISCARTTKATHDDSARIQ</sequence>
<dbReference type="PANTHER" id="PTHR43105">
    <property type="entry name" value="RESPIRATORY NITRATE REDUCTASE"/>
    <property type="match status" value="1"/>
</dbReference>
<dbReference type="Pfam" id="PF00384">
    <property type="entry name" value="Molybdopterin"/>
    <property type="match status" value="1"/>
</dbReference>
<dbReference type="Gene3D" id="3.40.50.740">
    <property type="match status" value="1"/>
</dbReference>
<dbReference type="SMART" id="SM00926">
    <property type="entry name" value="Molybdop_Fe4S4"/>
    <property type="match status" value="1"/>
</dbReference>
<evidence type="ECO:0000256" key="8">
    <source>
        <dbReference type="ARBA" id="ARBA00023004"/>
    </source>
</evidence>
<dbReference type="Pfam" id="PF01568">
    <property type="entry name" value="Molydop_binding"/>
    <property type="match status" value="1"/>
</dbReference>
<keyword evidence="4" id="KW-0004">4Fe-4S</keyword>
<dbReference type="Gene3D" id="1.10.10.1100">
    <property type="entry name" value="BFD-like [2Fe-2S]-binding domain"/>
    <property type="match status" value="1"/>
</dbReference>
<evidence type="ECO:0000313" key="12">
    <source>
        <dbReference type="EMBL" id="RXN86264.1"/>
    </source>
</evidence>
<comment type="cofactor">
    <cofactor evidence="2">
        <name>[4Fe-4S] cluster</name>
        <dbReference type="ChEBI" id="CHEBI:49883"/>
    </cofactor>
</comment>
<evidence type="ECO:0000256" key="6">
    <source>
        <dbReference type="ARBA" id="ARBA00022723"/>
    </source>
</evidence>
<organism evidence="12 13">
    <name type="scientific">Achromobacter aloeverae</name>
    <dbReference type="NCBI Taxonomy" id="1750518"/>
    <lineage>
        <taxon>Bacteria</taxon>
        <taxon>Pseudomonadati</taxon>
        <taxon>Pseudomonadota</taxon>
        <taxon>Betaproteobacteria</taxon>
        <taxon>Burkholderiales</taxon>
        <taxon>Alcaligenaceae</taxon>
        <taxon>Achromobacter</taxon>
    </lineage>
</organism>
<dbReference type="InterPro" id="IPR006963">
    <property type="entry name" value="Mopterin_OxRdtase_4Fe-4S_dom"/>
</dbReference>
<evidence type="ECO:0000256" key="4">
    <source>
        <dbReference type="ARBA" id="ARBA00022485"/>
    </source>
</evidence>
<keyword evidence="7" id="KW-0560">Oxidoreductase</keyword>
<dbReference type="GO" id="GO:0016020">
    <property type="term" value="C:membrane"/>
    <property type="evidence" value="ECO:0007669"/>
    <property type="project" value="TreeGrafter"/>
</dbReference>
<dbReference type="GO" id="GO:0045333">
    <property type="term" value="P:cellular respiration"/>
    <property type="evidence" value="ECO:0007669"/>
    <property type="project" value="UniProtKB-ARBA"/>
</dbReference>
<dbReference type="Gene3D" id="3.40.228.10">
    <property type="entry name" value="Dimethylsulfoxide Reductase, domain 2"/>
    <property type="match status" value="1"/>
</dbReference>
<keyword evidence="10" id="KW-0534">Nitrate assimilation</keyword>
<dbReference type="Proteomes" id="UP000290849">
    <property type="component" value="Unassembled WGS sequence"/>
</dbReference>
<keyword evidence="5" id="KW-0500">Molybdenum</keyword>
<dbReference type="Gene3D" id="2.20.25.90">
    <property type="entry name" value="ADC-like domains"/>
    <property type="match status" value="1"/>
</dbReference>
<evidence type="ECO:0000259" key="11">
    <source>
        <dbReference type="PROSITE" id="PS51669"/>
    </source>
</evidence>
<dbReference type="InterPro" id="IPR041854">
    <property type="entry name" value="BFD-like_2Fe2S-bd_dom_sf"/>
</dbReference>
<dbReference type="PANTHER" id="PTHR43105:SF9">
    <property type="entry name" value="NADPH-FE(3+) OXIDOREDUCTASE SUBUNIT ALPHA"/>
    <property type="match status" value="1"/>
</dbReference>
<dbReference type="PROSITE" id="PS51669">
    <property type="entry name" value="4FE4S_MOW_BIS_MGD"/>
    <property type="match status" value="1"/>
</dbReference>
<keyword evidence="8" id="KW-0408">Iron</keyword>
<dbReference type="InterPro" id="IPR007419">
    <property type="entry name" value="BFD-like_2Fe2S-bd_dom"/>
</dbReference>
<dbReference type="GO" id="GO:0051539">
    <property type="term" value="F:4 iron, 4 sulfur cluster binding"/>
    <property type="evidence" value="ECO:0007669"/>
    <property type="project" value="UniProtKB-KW"/>
</dbReference>
<dbReference type="Gene3D" id="2.40.40.20">
    <property type="match status" value="1"/>
</dbReference>
<dbReference type="EMBL" id="PYAL01000006">
    <property type="protein sequence ID" value="RXN86264.1"/>
    <property type="molecule type" value="Genomic_DNA"/>
</dbReference>